<dbReference type="GO" id="GO:0005524">
    <property type="term" value="F:ATP binding"/>
    <property type="evidence" value="ECO:0007669"/>
    <property type="project" value="UniProtKB-UniRule"/>
</dbReference>
<evidence type="ECO:0000259" key="3">
    <source>
        <dbReference type="PROSITE" id="PS50975"/>
    </source>
</evidence>
<keyword evidence="2" id="KW-1133">Transmembrane helix</keyword>
<dbReference type="PROSITE" id="PS50975">
    <property type="entry name" value="ATP_GRASP"/>
    <property type="match status" value="1"/>
</dbReference>
<evidence type="ECO:0000256" key="1">
    <source>
        <dbReference type="PROSITE-ProRule" id="PRU00409"/>
    </source>
</evidence>
<dbReference type="SUPFAM" id="SSF56059">
    <property type="entry name" value="Glutathione synthetase ATP-binding domain-like"/>
    <property type="match status" value="1"/>
</dbReference>
<comment type="caution">
    <text evidence="4">The sequence shown here is derived from an EMBL/GenBank/DDBJ whole genome shotgun (WGS) entry which is preliminary data.</text>
</comment>
<sequence length="330" mass="37741">MINVAVTGLNSFFGAPGIGVVRCLREAPEKLRIIGLDYSPFSPGLTDESVDESFLIEKGSFLDKLGKIAKKIGSYVLIPCLDSEIVYLSRYRDRIMNIGVKTLIPQFNIVKKVKDKVSQALFLEEKGIVHPRSIFQIPKNFVDLRFPLLVKSEFGVVPVFSKDELKVVYRRMKKTSRRILIQEYIRGEEYSICILAYPKGEIRQYVMQRKLVLSDFGSTLMGVTVENEKILSISKDIVGELGWIGPMEIEFRGKKNFFVTDINLRFPAWIYLSAAAGVNLPYYVILLATGRGVPESRQRTGVVLIRDVRDRYLDIFKLFKFFREFSIPEL</sequence>
<feature type="transmembrane region" description="Helical" evidence="2">
    <location>
        <begin position="268"/>
        <end position="289"/>
    </location>
</feature>
<feature type="domain" description="ATP-grasp" evidence="3">
    <location>
        <begin position="120"/>
        <end position="289"/>
    </location>
</feature>
<evidence type="ECO:0000313" key="4">
    <source>
        <dbReference type="EMBL" id="RSN75768.1"/>
    </source>
</evidence>
<dbReference type="Pfam" id="PF15632">
    <property type="entry name" value="ATPgrasp_Ter"/>
    <property type="match status" value="1"/>
</dbReference>
<evidence type="ECO:0000256" key="2">
    <source>
        <dbReference type="SAM" id="Phobius"/>
    </source>
</evidence>
<keyword evidence="2" id="KW-0812">Transmembrane</keyword>
<proteinExistence type="predicted"/>
<dbReference type="EMBL" id="RCOS01000069">
    <property type="protein sequence ID" value="RSN75768.1"/>
    <property type="molecule type" value="Genomic_DNA"/>
</dbReference>
<reference evidence="5 7" key="2">
    <citation type="journal article" date="2019" name="Nat. Microbiol.">
        <title>Wide diversity of methane and short-chain alkane metabolisms in uncultured archaea.</title>
        <authorList>
            <person name="Borrel G."/>
            <person name="Adam P.S."/>
            <person name="McKay L.J."/>
            <person name="Chen L.X."/>
            <person name="Sierra-Garcia I.N."/>
            <person name="Sieber C.M."/>
            <person name="Letourneur Q."/>
            <person name="Ghozlane A."/>
            <person name="Andersen G.L."/>
            <person name="Li W.J."/>
            <person name="Hallam S.J."/>
            <person name="Muyzer G."/>
            <person name="de Oliveira V.M."/>
            <person name="Inskeep W.P."/>
            <person name="Banfield J.F."/>
            <person name="Gribaldo S."/>
        </authorList>
    </citation>
    <scope>NUCLEOTIDE SEQUENCE [LARGE SCALE GENOMIC DNA]</scope>
    <source>
        <strain evidence="5">NM4</strain>
    </source>
</reference>
<evidence type="ECO:0000313" key="6">
    <source>
        <dbReference type="Proteomes" id="UP000277582"/>
    </source>
</evidence>
<dbReference type="Proteomes" id="UP000277582">
    <property type="component" value="Unassembled WGS sequence"/>
</dbReference>
<gene>
    <name evidence="4" type="ORF">D6D85_05555</name>
    <name evidence="5" type="ORF">EF810_06330</name>
</gene>
<evidence type="ECO:0000313" key="7">
    <source>
        <dbReference type="Proteomes" id="UP000316217"/>
    </source>
</evidence>
<dbReference type="EMBL" id="RXII01000097">
    <property type="protein sequence ID" value="RZN59999.1"/>
    <property type="molecule type" value="Genomic_DNA"/>
</dbReference>
<evidence type="ECO:0000313" key="5">
    <source>
        <dbReference type="EMBL" id="RZN59999.1"/>
    </source>
</evidence>
<keyword evidence="1" id="KW-0547">Nucleotide-binding</keyword>
<reference evidence="4 6" key="1">
    <citation type="submission" date="2018-10" db="EMBL/GenBank/DDBJ databases">
        <title>Co-occurring genomic capacity for anaerobic methane metabolism and dissimilatory sulfite reduction discovered in the Korarchaeota.</title>
        <authorList>
            <person name="Mckay L.J."/>
            <person name="Dlakic M."/>
            <person name="Fields M.W."/>
            <person name="Delmont T.O."/>
            <person name="Eren A.M."/>
            <person name="Jay Z.J."/>
            <person name="Klingelsmith K.B."/>
            <person name="Rusch D.B."/>
            <person name="Inskeep W.P."/>
        </authorList>
    </citation>
    <scope>NUCLEOTIDE SEQUENCE [LARGE SCALE GENOMIC DNA]</scope>
    <source>
        <strain evidence="4 6">MDKW</strain>
    </source>
</reference>
<dbReference type="AlphaFoldDB" id="A0A429GPI5"/>
<keyword evidence="2" id="KW-0472">Membrane</keyword>
<accession>A0A429GPI5</accession>
<name>A0A429GPI5_9CREN</name>
<dbReference type="Gene3D" id="3.40.50.20">
    <property type="match status" value="1"/>
</dbReference>
<organism evidence="4 6">
    <name type="scientific">Candidatus Methanodesulfokora washburnensis</name>
    <dbReference type="NCBI Taxonomy" id="2478471"/>
    <lineage>
        <taxon>Archaea</taxon>
        <taxon>Thermoproteota</taxon>
        <taxon>Candidatus Korarchaeia</taxon>
        <taxon>Candidatus Korarchaeia incertae sedis</taxon>
        <taxon>Candidatus Methanodesulfokora</taxon>
    </lineage>
</organism>
<protein>
    <recommendedName>
        <fullName evidence="3">ATP-grasp domain-containing protein</fullName>
    </recommendedName>
</protein>
<dbReference type="RefSeq" id="WP_125671038.1">
    <property type="nucleotide sequence ID" value="NZ_RCOS01000069.1"/>
</dbReference>
<dbReference type="Gene3D" id="3.30.470.20">
    <property type="entry name" value="ATP-grasp fold, B domain"/>
    <property type="match status" value="1"/>
</dbReference>
<keyword evidence="1" id="KW-0067">ATP-binding</keyword>
<dbReference type="GO" id="GO:0046872">
    <property type="term" value="F:metal ion binding"/>
    <property type="evidence" value="ECO:0007669"/>
    <property type="project" value="InterPro"/>
</dbReference>
<keyword evidence="6" id="KW-1185">Reference proteome</keyword>
<dbReference type="Proteomes" id="UP000316217">
    <property type="component" value="Unassembled WGS sequence"/>
</dbReference>
<dbReference type="OrthoDB" id="11959at2157"/>
<dbReference type="InterPro" id="IPR011761">
    <property type="entry name" value="ATP-grasp"/>
</dbReference>